<reference evidence="1" key="1">
    <citation type="submission" date="2021-06" db="EMBL/GenBank/DDBJ databases">
        <authorList>
            <person name="Kallberg Y."/>
            <person name="Tangrot J."/>
            <person name="Rosling A."/>
        </authorList>
    </citation>
    <scope>NUCLEOTIDE SEQUENCE</scope>
    <source>
        <strain evidence="1">AZ414A</strain>
    </source>
</reference>
<evidence type="ECO:0000313" key="1">
    <source>
        <dbReference type="EMBL" id="CAG8540115.1"/>
    </source>
</evidence>
<keyword evidence="2" id="KW-1185">Reference proteome</keyword>
<dbReference type="EMBL" id="CAJVPK010000688">
    <property type="protein sequence ID" value="CAG8540115.1"/>
    <property type="molecule type" value="Genomic_DNA"/>
</dbReference>
<name>A0A9N9ARX0_9GLOM</name>
<comment type="caution">
    <text evidence="1">The sequence shown here is derived from an EMBL/GenBank/DDBJ whole genome shotgun (WGS) entry which is preliminary data.</text>
</comment>
<accession>A0A9N9ARX0</accession>
<organism evidence="1 2">
    <name type="scientific">Diversispora eburnea</name>
    <dbReference type="NCBI Taxonomy" id="1213867"/>
    <lineage>
        <taxon>Eukaryota</taxon>
        <taxon>Fungi</taxon>
        <taxon>Fungi incertae sedis</taxon>
        <taxon>Mucoromycota</taxon>
        <taxon>Glomeromycotina</taxon>
        <taxon>Glomeromycetes</taxon>
        <taxon>Diversisporales</taxon>
        <taxon>Diversisporaceae</taxon>
        <taxon>Diversispora</taxon>
    </lineage>
</organism>
<evidence type="ECO:0000313" key="2">
    <source>
        <dbReference type="Proteomes" id="UP000789706"/>
    </source>
</evidence>
<dbReference type="Proteomes" id="UP000789706">
    <property type="component" value="Unassembled WGS sequence"/>
</dbReference>
<sequence>MDHLHLIDPLITVDDLIHYTRDSDVKLSGKNALFIQIFRLKGLLAKDLYIDLWNLASPDQRRAYENLANDFNVLNKDKKRRLNRRNNNNNDMINGFNFP</sequence>
<dbReference type="AlphaFoldDB" id="A0A9N9ARX0"/>
<gene>
    <name evidence="1" type="ORF">DEBURN_LOCUS6567</name>
</gene>
<protein>
    <submittedName>
        <fullName evidence="1">2383_t:CDS:1</fullName>
    </submittedName>
</protein>
<proteinExistence type="predicted"/>